<evidence type="ECO:0000313" key="3">
    <source>
        <dbReference type="EMBL" id="STY16872.1"/>
    </source>
</evidence>
<dbReference type="OrthoDB" id="569482at2"/>
<evidence type="ECO:0000313" key="4">
    <source>
        <dbReference type="Proteomes" id="UP000054639"/>
    </source>
</evidence>
<evidence type="ECO:0000313" key="2">
    <source>
        <dbReference type="EMBL" id="KTD54694.1"/>
    </source>
</evidence>
<dbReference type="Proteomes" id="UP000054639">
    <property type="component" value="Unassembled WGS sequence"/>
</dbReference>
<evidence type="ECO:0000259" key="1">
    <source>
        <dbReference type="Pfam" id="PF24754"/>
    </source>
</evidence>
<name>A0A378KQP0_9GAMM</name>
<accession>A0A378KQP0</accession>
<dbReference type="Pfam" id="PF24754">
    <property type="entry name" value="MavL"/>
    <property type="match status" value="1"/>
</dbReference>
<proteinExistence type="predicted"/>
<sequence length="548" mass="60952">MASGEILISEITLKKIKEYHQYLCTQGIDEAGAYLKQQLETSLLPIEEMDLVTFTQFIIQSKIPKIFAESGVYHDKRDWTLQEESILGDIGIHMPVSFFNDGGHYSSFNNHTPPISGNLAYIPGALLRSDLSNTSADLQEVIVDGHFNQQRFNELYERRLLPLLLNINSQAKNEGKLAAITVPGIGTGQFAGQYGDIIKEAFRTALEYVLEKNEAQLTQIDIIHYDPYSGDEAQAKNIGHIDYRVSPSSIEETTGQLEYPKGSSASTHTLTSFVAWDQFSWPGNDFWPGSRATDDGVKAASTDTMAVITGVKGVYNPKNGSYEPPQSYSNWQALAKAKNINFSAAVYVVSNDGQKIALMPEPRTEKQQKMEDQNPLENLGVAPRQNVPDLQQKIDTKPEQFVDEPKHQEQTYQGRAEQLDRVLDNFAAKINTIGSYHPEAKDKALELLNTLKNAKSEAFSNPSQESVATFRTKAISAIKEATPVLQRDLGWGDYLVNLTKMIVNAVTSTVAQVFTFGYSNHQGFFTIKQSDANKDAQKLETDLGNSFN</sequence>
<dbReference type="AlphaFoldDB" id="A0A378KQP0"/>
<reference evidence="2 4" key="1">
    <citation type="submission" date="2015-11" db="EMBL/GenBank/DDBJ databases">
        <title>Genomic analysis of 38 Legionella species identifies large and diverse effector repertoires.</title>
        <authorList>
            <person name="Burstein D."/>
            <person name="Amaro F."/>
            <person name="Zusman T."/>
            <person name="Lifshitz Z."/>
            <person name="Cohen O."/>
            <person name="Gilbert J.A."/>
            <person name="Pupko T."/>
            <person name="Shuman H.A."/>
            <person name="Segal G."/>
        </authorList>
    </citation>
    <scope>NUCLEOTIDE SEQUENCE [LARGE SCALE GENOMIC DNA]</scope>
    <source>
        <strain evidence="2 4">ATCC 49507</strain>
    </source>
</reference>
<gene>
    <name evidence="2" type="primary">legC5</name>
    <name evidence="2" type="ORF">Lqua_0201</name>
    <name evidence="3" type="ORF">NCTC12376_00665</name>
</gene>
<dbReference type="RefSeq" id="WP_058472460.1">
    <property type="nucleotide sequence ID" value="NZ_CAAAIL010000014.1"/>
</dbReference>
<dbReference type="EMBL" id="LNYR01000002">
    <property type="protein sequence ID" value="KTD54694.1"/>
    <property type="molecule type" value="Genomic_DNA"/>
</dbReference>
<dbReference type="EMBL" id="UGOW01000001">
    <property type="protein sequence ID" value="STY16872.1"/>
    <property type="molecule type" value="Genomic_DNA"/>
</dbReference>
<dbReference type="Proteomes" id="UP000254230">
    <property type="component" value="Unassembled WGS sequence"/>
</dbReference>
<protein>
    <submittedName>
        <fullName evidence="2">LegC5</fullName>
    </submittedName>
    <submittedName>
        <fullName evidence="3">Substrate of the Dot/Icm secretion system</fullName>
    </submittedName>
</protein>
<keyword evidence="4" id="KW-1185">Reference proteome</keyword>
<organism evidence="3 5">
    <name type="scientific">Legionella quateirensis</name>
    <dbReference type="NCBI Taxonomy" id="45072"/>
    <lineage>
        <taxon>Bacteria</taxon>
        <taxon>Pseudomonadati</taxon>
        <taxon>Pseudomonadota</taxon>
        <taxon>Gammaproteobacteria</taxon>
        <taxon>Legionellales</taxon>
        <taxon>Legionellaceae</taxon>
        <taxon>Legionella</taxon>
    </lineage>
</organism>
<dbReference type="InterPro" id="IPR057098">
    <property type="entry name" value="MavL"/>
</dbReference>
<feature type="domain" description="Macrodomain effector MavL" evidence="1">
    <location>
        <begin position="5"/>
        <end position="328"/>
    </location>
</feature>
<reference evidence="3 5" key="2">
    <citation type="submission" date="2018-06" db="EMBL/GenBank/DDBJ databases">
        <authorList>
            <consortium name="Pathogen Informatics"/>
            <person name="Doyle S."/>
        </authorList>
    </citation>
    <scope>NUCLEOTIDE SEQUENCE [LARGE SCALE GENOMIC DNA]</scope>
    <source>
        <strain evidence="3 5">NCTC12376</strain>
    </source>
</reference>
<evidence type="ECO:0000313" key="5">
    <source>
        <dbReference type="Proteomes" id="UP000254230"/>
    </source>
</evidence>